<dbReference type="PANTHER" id="PTHR14136:SF17">
    <property type="entry name" value="BTB_POZ DOMAIN-CONTAINING PROTEIN KCTD9"/>
    <property type="match status" value="1"/>
</dbReference>
<feature type="transmembrane region" description="Helical" evidence="1">
    <location>
        <begin position="152"/>
        <end position="172"/>
    </location>
</feature>
<reference evidence="3" key="1">
    <citation type="submission" date="2018-02" db="EMBL/GenBank/DDBJ databases">
        <authorList>
            <person name="Moore K."/>
            <person name="Momper L."/>
        </authorList>
    </citation>
    <scope>NUCLEOTIDE SEQUENCE [LARGE SCALE GENOMIC DNA]</scope>
    <source>
        <strain evidence="3">ULC18</strain>
    </source>
</reference>
<keyword evidence="1" id="KW-0812">Transmembrane</keyword>
<accession>A0A2T1ELR2</accession>
<comment type="caution">
    <text evidence="2">The sequence shown here is derived from an EMBL/GenBank/DDBJ whole genome shotgun (WGS) entry which is preliminary data.</text>
</comment>
<dbReference type="Gene3D" id="2.160.20.80">
    <property type="entry name" value="E3 ubiquitin-protein ligase SopA"/>
    <property type="match status" value="3"/>
</dbReference>
<keyword evidence="3" id="KW-1185">Reference proteome</keyword>
<feature type="transmembrane region" description="Helical" evidence="1">
    <location>
        <begin position="118"/>
        <end position="140"/>
    </location>
</feature>
<dbReference type="InterPro" id="IPR051082">
    <property type="entry name" value="Pentapeptide-BTB/POZ_domain"/>
</dbReference>
<gene>
    <name evidence="2" type="ORF">C7B82_04190</name>
</gene>
<dbReference type="AlphaFoldDB" id="A0A2T1ELR2"/>
<dbReference type="RefSeq" id="WP_106255051.1">
    <property type="nucleotide sequence ID" value="NZ_CAWNSW010000080.1"/>
</dbReference>
<dbReference type="Pfam" id="PF00805">
    <property type="entry name" value="Pentapeptide"/>
    <property type="match status" value="3"/>
</dbReference>
<dbReference type="SUPFAM" id="SSF141571">
    <property type="entry name" value="Pentapeptide repeat-like"/>
    <property type="match status" value="1"/>
</dbReference>
<evidence type="ECO:0008006" key="4">
    <source>
        <dbReference type="Google" id="ProtNLM"/>
    </source>
</evidence>
<dbReference type="PANTHER" id="PTHR14136">
    <property type="entry name" value="BTB_POZ DOMAIN-CONTAINING PROTEIN KCTD9"/>
    <property type="match status" value="1"/>
</dbReference>
<dbReference type="InterPro" id="IPR001646">
    <property type="entry name" value="5peptide_repeat"/>
</dbReference>
<evidence type="ECO:0000256" key="1">
    <source>
        <dbReference type="SAM" id="Phobius"/>
    </source>
</evidence>
<dbReference type="Proteomes" id="UP000239576">
    <property type="component" value="Unassembled WGS sequence"/>
</dbReference>
<evidence type="ECO:0000313" key="2">
    <source>
        <dbReference type="EMBL" id="PSB33690.1"/>
    </source>
</evidence>
<keyword evidence="1" id="KW-0472">Membrane</keyword>
<protein>
    <recommendedName>
        <fullName evidence="4">Pentapeptide repeat-containing protein</fullName>
    </recommendedName>
</protein>
<proteinExistence type="predicted"/>
<feature type="transmembrane region" description="Helical" evidence="1">
    <location>
        <begin position="74"/>
        <end position="106"/>
    </location>
</feature>
<reference evidence="2 3" key="2">
    <citation type="submission" date="2018-03" db="EMBL/GenBank/DDBJ databases">
        <title>The ancient ancestry and fast evolution of plastids.</title>
        <authorList>
            <person name="Moore K.R."/>
            <person name="Magnabosco C."/>
            <person name="Momper L."/>
            <person name="Gold D.A."/>
            <person name="Bosak T."/>
            <person name="Fournier G.P."/>
        </authorList>
    </citation>
    <scope>NUCLEOTIDE SEQUENCE [LARGE SCALE GENOMIC DNA]</scope>
    <source>
        <strain evidence="2 3">ULC18</strain>
    </source>
</reference>
<evidence type="ECO:0000313" key="3">
    <source>
        <dbReference type="Proteomes" id="UP000239576"/>
    </source>
</evidence>
<keyword evidence="1" id="KW-1133">Transmembrane helix</keyword>
<sequence length="648" mass="69768">MKASEVLNRYANGERDFRRVNLRGQSFKGQDLSGADFTEADIRGANFTNAVLKGTNFTRAIAGLHSYWLPTASILVISLCISIIFGSIFTTSLTLIVLVAVVISAASCRLHNPQLKTLISVATITVSLISLLSASLSLTIHGLIIGLPSKNVLISSSLGLFLGILGILYVLIKGSQAGIIPSATGQFKVGFLRLSSALTREVFKFSIILTGGTGFQGSDLTDAQFIYSNLRHADLYRANLSRACWVNARNLNWSRLGYTILVDPEVRKLLVTGDGSGESYSGKNFKEANLSKADLTNANLTEADLSGAILDSACLKEANLTKVQVLGANFYQATLTGACLEGWNIDSTTKLEDVDCQYVYLLRDRQERRPSSGDFAPGEFTKLFQEALNTVDLIFRNGVDWKAFIAAFKTLQVDNDGTELTVQSIENKGDGVVVVKVSVPEEADKAKLHSEFNQSYDLALKALEAKYHAELKAKDEQITIYREKSADMTEILRLLANRPVTVEVNASAESKAMSDSTDKSQSVNIGGNVTGSTINLGEISGSVSNVINQLPGAPDPTQPGIKELLVELQAVIEGDSALSTEDKADALEQVKVFAELGQNPQQPEKEGLGRKAVKILKGTIAALPDTAKLAEAVSKLLPLITKALGLPF</sequence>
<name>A0A2T1ELR2_9CYAN</name>
<dbReference type="OrthoDB" id="528457at2"/>
<dbReference type="EMBL" id="PVWK01000017">
    <property type="protein sequence ID" value="PSB33690.1"/>
    <property type="molecule type" value="Genomic_DNA"/>
</dbReference>
<organism evidence="2 3">
    <name type="scientific">Stenomitos frigidus ULC18</name>
    <dbReference type="NCBI Taxonomy" id="2107698"/>
    <lineage>
        <taxon>Bacteria</taxon>
        <taxon>Bacillati</taxon>
        <taxon>Cyanobacteriota</taxon>
        <taxon>Cyanophyceae</taxon>
        <taxon>Leptolyngbyales</taxon>
        <taxon>Leptolyngbyaceae</taxon>
        <taxon>Stenomitos</taxon>
    </lineage>
</organism>